<feature type="domain" description="HTH LytTR-type" evidence="1">
    <location>
        <begin position="67"/>
        <end position="168"/>
    </location>
</feature>
<dbReference type="InterPro" id="IPR007492">
    <property type="entry name" value="LytTR_DNA-bd_dom"/>
</dbReference>
<evidence type="ECO:0000313" key="2">
    <source>
        <dbReference type="EMBL" id="TDC89853.1"/>
    </source>
</evidence>
<name>A0A4R4UMY5_9PSEU</name>
<dbReference type="SMART" id="SM00850">
    <property type="entry name" value="LytTR"/>
    <property type="match status" value="1"/>
</dbReference>
<dbReference type="AlphaFoldDB" id="A0A4R4UMY5"/>
<dbReference type="PROSITE" id="PS50930">
    <property type="entry name" value="HTH_LYTTR"/>
    <property type="match status" value="1"/>
</dbReference>
<proteinExistence type="predicted"/>
<dbReference type="Proteomes" id="UP000294744">
    <property type="component" value="Unassembled WGS sequence"/>
</dbReference>
<organism evidence="2 3">
    <name type="scientific">Saccharopolyspora aridisoli</name>
    <dbReference type="NCBI Taxonomy" id="2530385"/>
    <lineage>
        <taxon>Bacteria</taxon>
        <taxon>Bacillati</taxon>
        <taxon>Actinomycetota</taxon>
        <taxon>Actinomycetes</taxon>
        <taxon>Pseudonocardiales</taxon>
        <taxon>Pseudonocardiaceae</taxon>
        <taxon>Saccharopolyspora</taxon>
    </lineage>
</organism>
<evidence type="ECO:0000259" key="1">
    <source>
        <dbReference type="PROSITE" id="PS50930"/>
    </source>
</evidence>
<accession>A0A4R4UMY5</accession>
<dbReference type="OrthoDB" id="236568at2"/>
<dbReference type="GO" id="GO:0003677">
    <property type="term" value="F:DNA binding"/>
    <property type="evidence" value="ECO:0007669"/>
    <property type="project" value="InterPro"/>
</dbReference>
<reference evidence="2 3" key="1">
    <citation type="submission" date="2019-03" db="EMBL/GenBank/DDBJ databases">
        <title>Draft genome sequences of novel Actinobacteria.</title>
        <authorList>
            <person name="Sahin N."/>
            <person name="Ay H."/>
            <person name="Saygin H."/>
        </authorList>
    </citation>
    <scope>NUCLEOTIDE SEQUENCE [LARGE SCALE GENOMIC DNA]</scope>
    <source>
        <strain evidence="2 3">16K404</strain>
    </source>
</reference>
<comment type="caution">
    <text evidence="2">The sequence shown here is derived from an EMBL/GenBank/DDBJ whole genome shotgun (WGS) entry which is preliminary data.</text>
</comment>
<dbReference type="PANTHER" id="PTHR37299:SF1">
    <property type="entry name" value="STAGE 0 SPORULATION PROTEIN A HOMOLOG"/>
    <property type="match status" value="1"/>
</dbReference>
<keyword evidence="3" id="KW-1185">Reference proteome</keyword>
<sequence>MRNGPADGTHRPSAETRWYILVHRGNTVDRAGPGSASWTGSDERVASGTLQREDALGETRRVVGIRGDRQVLFDIAEVIVAESVGRAVWLRTDLGRFRCATDGIDNIDDKYAACGFVRVHRSYLVNLNRVREVTRKDGGELELTVENYGWVVPVSRRRAKFVTEALGL</sequence>
<gene>
    <name evidence="2" type="ORF">E1161_20230</name>
</gene>
<dbReference type="InterPro" id="IPR046947">
    <property type="entry name" value="LytR-like"/>
</dbReference>
<dbReference type="Pfam" id="PF04397">
    <property type="entry name" value="LytTR"/>
    <property type="match status" value="1"/>
</dbReference>
<protein>
    <submittedName>
        <fullName evidence="2">LytTR family transcriptional regulator</fullName>
    </submittedName>
</protein>
<dbReference type="GO" id="GO:0000156">
    <property type="term" value="F:phosphorelay response regulator activity"/>
    <property type="evidence" value="ECO:0007669"/>
    <property type="project" value="InterPro"/>
</dbReference>
<dbReference type="Gene3D" id="2.40.50.1020">
    <property type="entry name" value="LytTr DNA-binding domain"/>
    <property type="match status" value="1"/>
</dbReference>
<dbReference type="PANTHER" id="PTHR37299">
    <property type="entry name" value="TRANSCRIPTIONAL REGULATOR-RELATED"/>
    <property type="match status" value="1"/>
</dbReference>
<evidence type="ECO:0000313" key="3">
    <source>
        <dbReference type="Proteomes" id="UP000294744"/>
    </source>
</evidence>
<dbReference type="EMBL" id="SMKV01000029">
    <property type="protein sequence ID" value="TDC89853.1"/>
    <property type="molecule type" value="Genomic_DNA"/>
</dbReference>